<keyword evidence="2" id="KW-1185">Reference proteome</keyword>
<reference evidence="2" key="2">
    <citation type="submission" date="2015-01" db="EMBL/GenBank/DDBJ databases">
        <title>Evolutionary Origins and Diversification of the Mycorrhizal Mutualists.</title>
        <authorList>
            <consortium name="DOE Joint Genome Institute"/>
            <consortium name="Mycorrhizal Genomics Consortium"/>
            <person name="Kohler A."/>
            <person name="Kuo A."/>
            <person name="Nagy L.G."/>
            <person name="Floudas D."/>
            <person name="Copeland A."/>
            <person name="Barry K.W."/>
            <person name="Cichocki N."/>
            <person name="Veneault-Fourrey C."/>
            <person name="LaButti K."/>
            <person name="Lindquist E.A."/>
            <person name="Lipzen A."/>
            <person name="Lundell T."/>
            <person name="Morin E."/>
            <person name="Murat C."/>
            <person name="Riley R."/>
            <person name="Ohm R."/>
            <person name="Sun H."/>
            <person name="Tunlid A."/>
            <person name="Henrissat B."/>
            <person name="Grigoriev I.V."/>
            <person name="Hibbett D.S."/>
            <person name="Martin F."/>
        </authorList>
    </citation>
    <scope>NUCLEOTIDE SEQUENCE [LARGE SCALE GENOMIC DNA]</scope>
    <source>
        <strain evidence="2">LaAM-08-1</strain>
    </source>
</reference>
<sequence>MMNKFPPLFKFILSEKATAPKVVRNLSLLLAGGCSGHHAWDVRGMVDSRGYGDGEERAYKVQNRQEREYQRNSEPYLKNTAGSAIPIHHAVSNV</sequence>
<dbReference type="Proteomes" id="UP000054477">
    <property type="component" value="Unassembled WGS sequence"/>
</dbReference>
<proteinExistence type="predicted"/>
<dbReference type="EMBL" id="KN839072">
    <property type="protein sequence ID" value="KIJ90980.1"/>
    <property type="molecule type" value="Genomic_DNA"/>
</dbReference>
<protein>
    <submittedName>
        <fullName evidence="1">Uncharacterized protein</fullName>
    </submittedName>
</protein>
<gene>
    <name evidence="1" type="ORF">K443DRAFT_511138</name>
</gene>
<reference evidence="1 2" key="1">
    <citation type="submission" date="2014-04" db="EMBL/GenBank/DDBJ databases">
        <authorList>
            <consortium name="DOE Joint Genome Institute"/>
            <person name="Kuo A."/>
            <person name="Kohler A."/>
            <person name="Nagy L.G."/>
            <person name="Floudas D."/>
            <person name="Copeland A."/>
            <person name="Barry K.W."/>
            <person name="Cichocki N."/>
            <person name="Veneault-Fourrey C."/>
            <person name="LaButti K."/>
            <person name="Lindquist E.A."/>
            <person name="Lipzen A."/>
            <person name="Lundell T."/>
            <person name="Morin E."/>
            <person name="Murat C."/>
            <person name="Sun H."/>
            <person name="Tunlid A."/>
            <person name="Henrissat B."/>
            <person name="Grigoriev I.V."/>
            <person name="Hibbett D.S."/>
            <person name="Martin F."/>
            <person name="Nordberg H.P."/>
            <person name="Cantor M.N."/>
            <person name="Hua S.X."/>
        </authorList>
    </citation>
    <scope>NUCLEOTIDE SEQUENCE [LARGE SCALE GENOMIC DNA]</scope>
    <source>
        <strain evidence="1 2">LaAM-08-1</strain>
    </source>
</reference>
<name>A0A0C9WMA4_9AGAR</name>
<evidence type="ECO:0000313" key="1">
    <source>
        <dbReference type="EMBL" id="KIJ90980.1"/>
    </source>
</evidence>
<dbReference type="AlphaFoldDB" id="A0A0C9WMA4"/>
<dbReference type="HOGENOM" id="CLU_2386531_0_0_1"/>
<accession>A0A0C9WMA4</accession>
<evidence type="ECO:0000313" key="2">
    <source>
        <dbReference type="Proteomes" id="UP000054477"/>
    </source>
</evidence>
<organism evidence="1 2">
    <name type="scientific">Laccaria amethystina LaAM-08-1</name>
    <dbReference type="NCBI Taxonomy" id="1095629"/>
    <lineage>
        <taxon>Eukaryota</taxon>
        <taxon>Fungi</taxon>
        <taxon>Dikarya</taxon>
        <taxon>Basidiomycota</taxon>
        <taxon>Agaricomycotina</taxon>
        <taxon>Agaricomycetes</taxon>
        <taxon>Agaricomycetidae</taxon>
        <taxon>Agaricales</taxon>
        <taxon>Agaricineae</taxon>
        <taxon>Hydnangiaceae</taxon>
        <taxon>Laccaria</taxon>
    </lineage>
</organism>